<evidence type="ECO:0000313" key="3">
    <source>
        <dbReference type="Proteomes" id="UP000077755"/>
    </source>
</evidence>
<evidence type="ECO:0000313" key="2">
    <source>
        <dbReference type="EMBL" id="WOH04909.1"/>
    </source>
</evidence>
<dbReference type="PANTHER" id="PTHR31642">
    <property type="entry name" value="TRICHOTHECENE 3-O-ACETYLTRANSFERASE"/>
    <property type="match status" value="1"/>
</dbReference>
<sequence>MGSSERGVEVVVKRTEVVAPFVPLTVQRLPMLNLDLLVPPSDIGILFCYNAGSMNNEVMISMVKRGLSQVLVPFYSLAGEVVLNNEGEPEILCNNHGVDFVQAIADMDLQCLDLHKLDVSVYPCLFPVRKRGVLSVQVTEMRCGALVICCSFDHRVADPHSVSIFLVAWAYMTRSKHCGDDKIASVSSPDYLRSLLHPRNISHPDATIDNNYVLFEAASSDSPQAPISARQIQHLQSLAGPGRTKFESFSALLWKLLAKAATEDEKRCKLGIVVNGRNIIGKSTNNYFGNVLSVPYINASVDELKSMALSETADKVRACVESAANEEHFRGLVDCIETHRPCRAMYAIFSFHPSDTEDVAVVISSGQLFPVSKLNFGWGHPSFVSFLSPWRGNTGFVMPMPSPTNNGDWIVFMHLCEKHLDFLEKEAPHFFKPFRLSPLEKFGEESKL</sequence>
<organism evidence="2 3">
    <name type="scientific">Daucus carota subsp. sativus</name>
    <name type="common">Carrot</name>
    <dbReference type="NCBI Taxonomy" id="79200"/>
    <lineage>
        <taxon>Eukaryota</taxon>
        <taxon>Viridiplantae</taxon>
        <taxon>Streptophyta</taxon>
        <taxon>Embryophyta</taxon>
        <taxon>Tracheophyta</taxon>
        <taxon>Spermatophyta</taxon>
        <taxon>Magnoliopsida</taxon>
        <taxon>eudicotyledons</taxon>
        <taxon>Gunneridae</taxon>
        <taxon>Pentapetalae</taxon>
        <taxon>asterids</taxon>
        <taxon>campanulids</taxon>
        <taxon>Apiales</taxon>
        <taxon>Apiaceae</taxon>
        <taxon>Apioideae</taxon>
        <taxon>Scandiceae</taxon>
        <taxon>Daucinae</taxon>
        <taxon>Daucus</taxon>
        <taxon>Daucus sect. Daucus</taxon>
    </lineage>
</organism>
<proteinExistence type="inferred from homology"/>
<accession>A0AAF1B358</accession>
<name>A0AAF1B358_DAUCS</name>
<dbReference type="Gene3D" id="3.30.559.10">
    <property type="entry name" value="Chloramphenicol acetyltransferase-like domain"/>
    <property type="match status" value="2"/>
</dbReference>
<dbReference type="Proteomes" id="UP000077755">
    <property type="component" value="Chromosome 6"/>
</dbReference>
<dbReference type="InterPro" id="IPR050317">
    <property type="entry name" value="Plant_Fungal_Acyltransferase"/>
</dbReference>
<reference evidence="2" key="2">
    <citation type="submission" date="2022-03" db="EMBL/GenBank/DDBJ databases">
        <title>Draft title - Genomic analysis of global carrot germplasm unveils the trajectory of domestication and the origin of high carotenoid orange carrot.</title>
        <authorList>
            <person name="Iorizzo M."/>
            <person name="Ellison S."/>
            <person name="Senalik D."/>
            <person name="Macko-Podgorni A."/>
            <person name="Grzebelus D."/>
            <person name="Bostan H."/>
            <person name="Rolling W."/>
            <person name="Curaba J."/>
            <person name="Simon P."/>
        </authorList>
    </citation>
    <scope>NUCLEOTIDE SEQUENCE</scope>
    <source>
        <tissue evidence="2">Leaf</tissue>
    </source>
</reference>
<reference evidence="2" key="1">
    <citation type="journal article" date="2016" name="Nat. Genet.">
        <title>A high-quality carrot genome assembly provides new insights into carotenoid accumulation and asterid genome evolution.</title>
        <authorList>
            <person name="Iorizzo M."/>
            <person name="Ellison S."/>
            <person name="Senalik D."/>
            <person name="Zeng P."/>
            <person name="Satapoomin P."/>
            <person name="Huang J."/>
            <person name="Bowman M."/>
            <person name="Iovene M."/>
            <person name="Sanseverino W."/>
            <person name="Cavagnaro P."/>
            <person name="Yildiz M."/>
            <person name="Macko-Podgorni A."/>
            <person name="Moranska E."/>
            <person name="Grzebelus E."/>
            <person name="Grzebelus D."/>
            <person name="Ashrafi H."/>
            <person name="Zheng Z."/>
            <person name="Cheng S."/>
            <person name="Spooner D."/>
            <person name="Van Deynze A."/>
            <person name="Simon P."/>
        </authorList>
    </citation>
    <scope>NUCLEOTIDE SEQUENCE</scope>
    <source>
        <tissue evidence="2">Leaf</tissue>
    </source>
</reference>
<dbReference type="InterPro" id="IPR023213">
    <property type="entry name" value="CAT-like_dom_sf"/>
</dbReference>
<dbReference type="EMBL" id="CP093348">
    <property type="protein sequence ID" value="WOH04909.1"/>
    <property type="molecule type" value="Genomic_DNA"/>
</dbReference>
<comment type="similarity">
    <text evidence="1">Belongs to the plant acyltransferase family.</text>
</comment>
<gene>
    <name evidence="2" type="ORF">DCAR_0624321</name>
</gene>
<dbReference type="Pfam" id="PF02458">
    <property type="entry name" value="Transferase"/>
    <property type="match status" value="1"/>
</dbReference>
<dbReference type="GO" id="GO:0016747">
    <property type="term" value="F:acyltransferase activity, transferring groups other than amino-acyl groups"/>
    <property type="evidence" value="ECO:0007669"/>
    <property type="project" value="TreeGrafter"/>
</dbReference>
<evidence type="ECO:0000256" key="1">
    <source>
        <dbReference type="ARBA" id="ARBA00009861"/>
    </source>
</evidence>
<dbReference type="AlphaFoldDB" id="A0AAF1B358"/>
<keyword evidence="3" id="KW-1185">Reference proteome</keyword>
<protein>
    <submittedName>
        <fullName evidence="2">Uncharacterized protein</fullName>
    </submittedName>
</protein>
<dbReference type="PANTHER" id="PTHR31642:SF266">
    <property type="entry name" value="HXXXD-TYPE ACYL-TRANSFERASE FAMILY PROTEIN"/>
    <property type="match status" value="1"/>
</dbReference>